<keyword evidence="2" id="KW-1185">Reference proteome</keyword>
<dbReference type="Proteomes" id="UP000501753">
    <property type="component" value="Chromosome"/>
</dbReference>
<gene>
    <name evidence="1" type="ORF">DDJ31_39405</name>
</gene>
<accession>A0ABX5U563</accession>
<reference evidence="1 2" key="1">
    <citation type="submission" date="2018-04" db="EMBL/GenBank/DDBJ databases">
        <title>Complete genome sequences of Streptomyces griseoviridis K61 and characterization of antagonistic properties of biological control agents.</title>
        <authorList>
            <person name="Mariita R.M."/>
            <person name="Sello J.K."/>
        </authorList>
    </citation>
    <scope>NUCLEOTIDE SEQUENCE [LARGE SCALE GENOMIC DNA]</scope>
    <source>
        <strain evidence="1 2">K61</strain>
    </source>
</reference>
<proteinExistence type="predicted"/>
<protein>
    <submittedName>
        <fullName evidence="1">Uncharacterized protein</fullName>
    </submittedName>
</protein>
<evidence type="ECO:0000313" key="2">
    <source>
        <dbReference type="Proteomes" id="UP000501753"/>
    </source>
</evidence>
<dbReference type="EMBL" id="CP029078">
    <property type="protein sequence ID" value="QCN90293.1"/>
    <property type="molecule type" value="Genomic_DNA"/>
</dbReference>
<organism evidence="1 2">
    <name type="scientific">Streptomyces griseoviridis</name>
    <dbReference type="NCBI Taxonomy" id="45398"/>
    <lineage>
        <taxon>Bacteria</taxon>
        <taxon>Bacillati</taxon>
        <taxon>Actinomycetota</taxon>
        <taxon>Actinomycetes</taxon>
        <taxon>Kitasatosporales</taxon>
        <taxon>Streptomycetaceae</taxon>
        <taxon>Streptomyces</taxon>
    </lineage>
</organism>
<sequence length="60" mass="6374">MLLAGGALRYDDFCVEHLHGQLAGKGFGLFQVLQYGYDAAQVVELDEVGRPDGLSAPAHG</sequence>
<evidence type="ECO:0000313" key="1">
    <source>
        <dbReference type="EMBL" id="QCN90293.1"/>
    </source>
</evidence>
<name>A0ABX5U563_STRGD</name>